<dbReference type="InterPro" id="IPR005754">
    <property type="entry name" value="Sortase"/>
</dbReference>
<organism evidence="2 3">
    <name type="scientific">Alcanivorax nanhaiticus</name>
    <dbReference type="NCBI Taxonomy" id="1177154"/>
    <lineage>
        <taxon>Bacteria</taxon>
        <taxon>Pseudomonadati</taxon>
        <taxon>Pseudomonadota</taxon>
        <taxon>Gammaproteobacteria</taxon>
        <taxon>Oceanospirillales</taxon>
        <taxon>Alcanivoracaceae</taxon>
        <taxon>Alcanivorax</taxon>
    </lineage>
</organism>
<evidence type="ECO:0000313" key="3">
    <source>
        <dbReference type="Proteomes" id="UP000029444"/>
    </source>
</evidence>
<dbReference type="Gene3D" id="2.40.260.10">
    <property type="entry name" value="Sortase"/>
    <property type="match status" value="1"/>
</dbReference>
<evidence type="ECO:0000313" key="2">
    <source>
        <dbReference type="EMBL" id="KGD62637.1"/>
    </source>
</evidence>
<dbReference type="InterPro" id="IPR041999">
    <property type="entry name" value="Sortase_D_1"/>
</dbReference>
<keyword evidence="1" id="KW-0378">Hydrolase</keyword>
<dbReference type="Pfam" id="PF04203">
    <property type="entry name" value="Sortase"/>
    <property type="match status" value="1"/>
</dbReference>
<dbReference type="AlphaFoldDB" id="A0A095SDN7"/>
<dbReference type="RefSeq" id="WP_052041703.1">
    <property type="nucleotide sequence ID" value="NZ_ARXV01000022.1"/>
</dbReference>
<dbReference type="NCBIfam" id="TIGR03784">
    <property type="entry name" value="marine_sortase"/>
    <property type="match status" value="1"/>
</dbReference>
<dbReference type="eggNOG" id="COG3764">
    <property type="taxonomic scope" value="Bacteria"/>
</dbReference>
<dbReference type="SUPFAM" id="SSF63817">
    <property type="entry name" value="Sortase"/>
    <property type="match status" value="1"/>
</dbReference>
<dbReference type="Proteomes" id="UP000029444">
    <property type="component" value="Unassembled WGS sequence"/>
</dbReference>
<evidence type="ECO:0000256" key="1">
    <source>
        <dbReference type="ARBA" id="ARBA00022801"/>
    </source>
</evidence>
<dbReference type="OrthoDB" id="9790661at2"/>
<dbReference type="GO" id="GO:0016787">
    <property type="term" value="F:hydrolase activity"/>
    <property type="evidence" value="ECO:0007669"/>
    <property type="project" value="UniProtKB-KW"/>
</dbReference>
<proteinExistence type="predicted"/>
<protein>
    <submittedName>
        <fullName evidence="2">Sortase family protein</fullName>
    </submittedName>
</protein>
<dbReference type="EMBL" id="ARXV01000022">
    <property type="protein sequence ID" value="KGD62637.1"/>
    <property type="molecule type" value="Genomic_DNA"/>
</dbReference>
<name>A0A095SDN7_9GAMM</name>
<accession>A0A095SDN7</accession>
<dbReference type="CDD" id="cd05828">
    <property type="entry name" value="Sortase_D_1"/>
    <property type="match status" value="1"/>
</dbReference>
<dbReference type="NCBIfam" id="TIGR01076">
    <property type="entry name" value="sortase_fam"/>
    <property type="match status" value="1"/>
</dbReference>
<dbReference type="PATRIC" id="fig|1177154.3.peg.3600"/>
<dbReference type="InterPro" id="IPR022445">
    <property type="entry name" value="Sortase_proteobact_type"/>
</dbReference>
<reference evidence="2 3" key="1">
    <citation type="submission" date="2012-09" db="EMBL/GenBank/DDBJ databases">
        <title>Genome Sequence of alkane-degrading Bacterium Alcanivorax sp. 19-m-6.</title>
        <authorList>
            <person name="Lai Q."/>
            <person name="Shao Z."/>
        </authorList>
    </citation>
    <scope>NUCLEOTIDE SEQUENCE [LARGE SCALE GENOMIC DNA]</scope>
    <source>
        <strain evidence="2 3">19-m-6</strain>
    </source>
</reference>
<sequence length="185" mass="20650">MLRRRRGVSALALGLFLSLAGWAGWLDAKAWLAQHLIANAWQMTLEKGTRQRPWSWADTWPVARLSRPDGETLYVLESASGQALAFGPGRLAGGNNTRQAWVLAGHRDTHFAFLEDLNKGDQLSLQLADGRLHRFHVSRQEIINSEQHPLQVPNDNRQLILITCYPFDAVTPGGPLRYVVTASAF</sequence>
<keyword evidence="3" id="KW-1185">Reference proteome</keyword>
<comment type="caution">
    <text evidence="2">The sequence shown here is derived from an EMBL/GenBank/DDBJ whole genome shotgun (WGS) entry which is preliminary data.</text>
</comment>
<gene>
    <name evidence="2" type="ORF">Y5S_03592</name>
</gene>
<dbReference type="STRING" id="1177154.Y5S_03592"/>
<dbReference type="InterPro" id="IPR023365">
    <property type="entry name" value="Sortase_dom-sf"/>
</dbReference>